<dbReference type="HAMAP" id="MF_01477">
    <property type="entry name" value="Iojap_RsfS"/>
    <property type="match status" value="1"/>
</dbReference>
<comment type="function">
    <text evidence="2">Functions as a ribosomal silencing factor. Interacts with ribosomal protein uL14 (rplN), blocking formation of intersubunit bridge B8. Prevents association of the 30S and 50S ribosomal subunits and the formation of functional ribosomes, thus repressing translation.</text>
</comment>
<dbReference type="NCBIfam" id="TIGR00090">
    <property type="entry name" value="rsfS_iojap_ybeB"/>
    <property type="match status" value="1"/>
</dbReference>
<evidence type="ECO:0000256" key="1">
    <source>
        <dbReference type="ARBA" id="ARBA00010574"/>
    </source>
</evidence>
<evidence type="ECO:0000256" key="2">
    <source>
        <dbReference type="HAMAP-Rule" id="MF_01477"/>
    </source>
</evidence>
<dbReference type="AlphaFoldDB" id="A0A1G8IW47"/>
<dbReference type="OrthoDB" id="9793681at2"/>
<reference evidence="3 4" key="1">
    <citation type="submission" date="2017-09" db="EMBL/GenBank/DDBJ databases">
        <title>Bacterial strain isolated from the female urinary microbiota.</title>
        <authorList>
            <person name="Thomas-White K."/>
            <person name="Kumar N."/>
            <person name="Forster S."/>
            <person name="Putonti C."/>
            <person name="Lawley T."/>
            <person name="Wolfe A.J."/>
        </authorList>
    </citation>
    <scope>NUCLEOTIDE SEQUENCE [LARGE SCALE GENOMIC DNA]</scope>
    <source>
        <strain evidence="3 4">UMB0852</strain>
    </source>
</reference>
<dbReference type="Pfam" id="PF02410">
    <property type="entry name" value="RsfS"/>
    <property type="match status" value="1"/>
</dbReference>
<dbReference type="GO" id="GO:0042256">
    <property type="term" value="P:cytosolic ribosome assembly"/>
    <property type="evidence" value="ECO:0007669"/>
    <property type="project" value="UniProtKB-UniRule"/>
</dbReference>
<keyword evidence="2" id="KW-0963">Cytoplasm</keyword>
<keyword evidence="4" id="KW-1185">Reference proteome</keyword>
<organism evidence="3 4">
    <name type="scientific">Dolosicoccus paucivorans</name>
    <dbReference type="NCBI Taxonomy" id="84521"/>
    <lineage>
        <taxon>Bacteria</taxon>
        <taxon>Bacillati</taxon>
        <taxon>Bacillota</taxon>
        <taxon>Bacilli</taxon>
        <taxon>Lactobacillales</taxon>
        <taxon>Aerococcaceae</taxon>
        <taxon>Dolosicoccus</taxon>
    </lineage>
</organism>
<comment type="caution">
    <text evidence="3">The sequence shown here is derived from an EMBL/GenBank/DDBJ whole genome shotgun (WGS) entry which is preliminary data.</text>
</comment>
<dbReference type="RefSeq" id="WP_092083856.1">
    <property type="nucleotide sequence ID" value="NZ_FNEL01000002.1"/>
</dbReference>
<name>A0A1G8IW47_9LACT</name>
<dbReference type="EMBL" id="PNHE01000001">
    <property type="protein sequence ID" value="PMC59207.1"/>
    <property type="molecule type" value="Genomic_DNA"/>
</dbReference>
<dbReference type="InterPro" id="IPR043519">
    <property type="entry name" value="NT_sf"/>
</dbReference>
<comment type="subcellular location">
    <subcellularLocation>
        <location evidence="2">Cytoplasm</location>
    </subcellularLocation>
</comment>
<comment type="subunit">
    <text evidence="2">Interacts with ribosomal protein uL14 (rplN).</text>
</comment>
<protein>
    <recommendedName>
        <fullName evidence="2">Ribosomal silencing factor RsfS</fullName>
    </recommendedName>
</protein>
<keyword evidence="2" id="KW-0678">Repressor</keyword>
<dbReference type="Proteomes" id="UP000235682">
    <property type="component" value="Unassembled WGS sequence"/>
</dbReference>
<dbReference type="STRING" id="84521.SAMN04487994_100246"/>
<dbReference type="GO" id="GO:0005737">
    <property type="term" value="C:cytoplasm"/>
    <property type="evidence" value="ECO:0007669"/>
    <property type="project" value="UniProtKB-SubCell"/>
</dbReference>
<evidence type="ECO:0000313" key="3">
    <source>
        <dbReference type="EMBL" id="PMC59207.1"/>
    </source>
</evidence>
<dbReference type="Gene3D" id="3.30.460.10">
    <property type="entry name" value="Beta Polymerase, domain 2"/>
    <property type="match status" value="1"/>
</dbReference>
<sequence>MNQLTPLKTLEVAVKAIEDRKGQQTLALDVRNMTPLTDYFVITQATNERQLDAIVDNVVKEAEKEGIEVKHVEGKQSGSWILVDLVDVVVHIFHYSQRGHYNLERLWQDAPLVDISEWVVEE</sequence>
<dbReference type="InterPro" id="IPR004394">
    <property type="entry name" value="Iojap/RsfS/C7orf30"/>
</dbReference>
<dbReference type="GO" id="GO:0017148">
    <property type="term" value="P:negative regulation of translation"/>
    <property type="evidence" value="ECO:0007669"/>
    <property type="project" value="UniProtKB-UniRule"/>
</dbReference>
<gene>
    <name evidence="2 3" type="primary">rsfS</name>
    <name evidence="3" type="ORF">CJ205_00440</name>
</gene>
<dbReference type="GO" id="GO:0090071">
    <property type="term" value="P:negative regulation of ribosome biogenesis"/>
    <property type="evidence" value="ECO:0007669"/>
    <property type="project" value="UniProtKB-UniRule"/>
</dbReference>
<evidence type="ECO:0000313" key="4">
    <source>
        <dbReference type="Proteomes" id="UP000235682"/>
    </source>
</evidence>
<dbReference type="PANTHER" id="PTHR21043:SF0">
    <property type="entry name" value="MITOCHONDRIAL ASSEMBLY OF RIBOSOMAL LARGE SUBUNIT PROTEIN 1"/>
    <property type="match status" value="1"/>
</dbReference>
<comment type="similarity">
    <text evidence="1 2">Belongs to the Iojap/RsfS family.</text>
</comment>
<proteinExistence type="inferred from homology"/>
<dbReference type="GO" id="GO:0043023">
    <property type="term" value="F:ribosomal large subunit binding"/>
    <property type="evidence" value="ECO:0007669"/>
    <property type="project" value="TreeGrafter"/>
</dbReference>
<keyword evidence="2" id="KW-0810">Translation regulation</keyword>
<accession>A0A1G8IW47</accession>
<dbReference type="SUPFAM" id="SSF81301">
    <property type="entry name" value="Nucleotidyltransferase"/>
    <property type="match status" value="1"/>
</dbReference>
<dbReference type="PANTHER" id="PTHR21043">
    <property type="entry name" value="IOJAP SUPERFAMILY ORTHOLOG"/>
    <property type="match status" value="1"/>
</dbReference>